<evidence type="ECO:0000256" key="5">
    <source>
        <dbReference type="ARBA" id="ARBA00047503"/>
    </source>
</evidence>
<accession>A0A9E9LE21</accession>
<dbReference type="GO" id="GO:0009244">
    <property type="term" value="P:lipopolysaccharide core region biosynthetic process"/>
    <property type="evidence" value="ECO:0007669"/>
    <property type="project" value="TreeGrafter"/>
</dbReference>
<gene>
    <name evidence="6" type="primary">waaF</name>
    <name evidence="6" type="ORF">NB646_09225</name>
</gene>
<dbReference type="GO" id="GO:0005829">
    <property type="term" value="C:cytosol"/>
    <property type="evidence" value="ECO:0007669"/>
    <property type="project" value="TreeGrafter"/>
</dbReference>
<evidence type="ECO:0000313" key="6">
    <source>
        <dbReference type="EMBL" id="WAV90994.1"/>
    </source>
</evidence>
<comment type="similarity">
    <text evidence="3">Belongs to the glycosyltransferase 9 family.</text>
</comment>
<dbReference type="InterPro" id="IPR002201">
    <property type="entry name" value="Glyco_trans_9"/>
</dbReference>
<dbReference type="RefSeq" id="WP_269315846.1">
    <property type="nucleotide sequence ID" value="NZ_CP098251.1"/>
</dbReference>
<keyword evidence="2" id="KW-0808">Transferase</keyword>
<dbReference type="Gene3D" id="3.40.50.2000">
    <property type="entry name" value="Glycogen Phosphorylase B"/>
    <property type="match status" value="2"/>
</dbReference>
<dbReference type="Proteomes" id="UP001164819">
    <property type="component" value="Chromosome"/>
</dbReference>
<dbReference type="PANTHER" id="PTHR30160">
    <property type="entry name" value="TETRAACYLDISACCHARIDE 4'-KINASE-RELATED"/>
    <property type="match status" value="1"/>
</dbReference>
<dbReference type="FunFam" id="3.40.50.2000:FF:000023">
    <property type="entry name" value="ADP-heptose--LPS heptosyltransferase II"/>
    <property type="match status" value="1"/>
</dbReference>
<evidence type="ECO:0000256" key="2">
    <source>
        <dbReference type="ARBA" id="ARBA00022679"/>
    </source>
</evidence>
<dbReference type="EMBL" id="CP098251">
    <property type="protein sequence ID" value="WAV90994.1"/>
    <property type="molecule type" value="Genomic_DNA"/>
</dbReference>
<keyword evidence="1" id="KW-0328">Glycosyltransferase</keyword>
<evidence type="ECO:0000256" key="4">
    <source>
        <dbReference type="ARBA" id="ARBA00044042"/>
    </source>
</evidence>
<evidence type="ECO:0000256" key="3">
    <source>
        <dbReference type="ARBA" id="ARBA00043995"/>
    </source>
</evidence>
<dbReference type="PANTHER" id="PTHR30160:SF7">
    <property type="entry name" value="ADP-HEPTOSE--LPS HEPTOSYLTRANSFERASE 2"/>
    <property type="match status" value="1"/>
</dbReference>
<reference evidence="6" key="1">
    <citation type="journal article" date="2022" name="Front. Microbiol.">
        <title>New perspectives on an old grouping: The genomic and phenotypic variability of Oxalobacter formigenes and the implications for calcium oxalate stone prevention.</title>
        <authorList>
            <person name="Chmiel J.A."/>
            <person name="Carr C."/>
            <person name="Stuivenberg G.A."/>
            <person name="Venema R."/>
            <person name="Chanyi R.M."/>
            <person name="Al K.F."/>
            <person name="Giguere D."/>
            <person name="Say H."/>
            <person name="Akouris P.P."/>
            <person name="Dominguez Romero S.A."/>
            <person name="Kwong A."/>
            <person name="Tai V."/>
            <person name="Koval S.F."/>
            <person name="Razvi H."/>
            <person name="Bjazevic J."/>
            <person name="Burton J.P."/>
        </authorList>
    </citation>
    <scope>NUCLEOTIDE SEQUENCE</scope>
    <source>
        <strain evidence="6">OxK</strain>
    </source>
</reference>
<dbReference type="AlphaFoldDB" id="A0A9E9LE21"/>
<dbReference type="InterPro" id="IPR011910">
    <property type="entry name" value="RfaF"/>
</dbReference>
<protein>
    <recommendedName>
        <fullName evidence="4">lipopolysaccharide heptosyltransferase II</fullName>
        <ecNumber evidence="4">2.4.99.24</ecNumber>
    </recommendedName>
</protein>
<dbReference type="InterPro" id="IPR051199">
    <property type="entry name" value="LPS_LOS_Heptosyltrfase"/>
</dbReference>
<dbReference type="SUPFAM" id="SSF53756">
    <property type="entry name" value="UDP-Glycosyltransferase/glycogen phosphorylase"/>
    <property type="match status" value="1"/>
</dbReference>
<evidence type="ECO:0000256" key="1">
    <source>
        <dbReference type="ARBA" id="ARBA00022676"/>
    </source>
</evidence>
<organism evidence="6">
    <name type="scientific">Oxalobacter aliiformigenes</name>
    <dbReference type="NCBI Taxonomy" id="2946593"/>
    <lineage>
        <taxon>Bacteria</taxon>
        <taxon>Pseudomonadati</taxon>
        <taxon>Pseudomonadota</taxon>
        <taxon>Betaproteobacteria</taxon>
        <taxon>Burkholderiales</taxon>
        <taxon>Oxalobacteraceae</taxon>
        <taxon>Oxalobacter</taxon>
    </lineage>
</organism>
<dbReference type="NCBIfam" id="TIGR02195">
    <property type="entry name" value="heptsyl_trn_II"/>
    <property type="match status" value="1"/>
</dbReference>
<sequence length="375" mass="41729">MRKKWNNLSMDKKPERILIISPNWIGDAIMAQPLLQLLKQREPATVIDILAPAWVAPVWEAVPEVSRVYATSFRHGKLQLKERWRMARVLKASSYDRAYVLPNTLKFALIPWMAKIPERIGYLGEKRYGLLNVIHRDDKHSPRPMIPFYAALANPPAKDAPGREDCPTPHMSVAREEAVGILEKLDIDATRRIVAFAPGAEFGPAKRWPVHSFIALAERILAEFGHIQILLLGSPNDRVVCDPIASAVPAVVNLAGKTTLKEAIALISQIDALVTNDSGLMHVASAFGRPVIAMYGSTDYHHTPPFSKYSEIVSLDLECAPCQKRECPLGHHHCMELLKPETVYSVLKKYLVSPVGRTGGLPLEGESGKREEVKP</sequence>
<comment type="catalytic activity">
    <reaction evidence="5">
        <text>an L-alpha-D-Hep-(1-&gt;5)-[alpha-Kdo-(2-&gt;4)]-alpha-Kdo-(2-&gt;6)-lipid A + ADP-L-glycero-beta-D-manno-heptose = an L-alpha-D-Hep-(1-&gt;3)-L-alpha-D-Hep-(1-&gt;5)-[alpha-Kdo-(2-&gt;4)]-alpha-Kdo-(2-&gt;6)-lipid A + ADP + H(+)</text>
        <dbReference type="Rhea" id="RHEA:74071"/>
        <dbReference type="ChEBI" id="CHEBI:15378"/>
        <dbReference type="ChEBI" id="CHEBI:61506"/>
        <dbReference type="ChEBI" id="CHEBI:193068"/>
        <dbReference type="ChEBI" id="CHEBI:193069"/>
        <dbReference type="ChEBI" id="CHEBI:456216"/>
        <dbReference type="EC" id="2.4.99.24"/>
    </reaction>
</comment>
<proteinExistence type="inferred from homology"/>
<dbReference type="GO" id="GO:0008713">
    <property type="term" value="F:ADP-heptose-lipopolysaccharide heptosyltransferase activity"/>
    <property type="evidence" value="ECO:0007669"/>
    <property type="project" value="UniProtKB-EC"/>
</dbReference>
<name>A0A9E9LE21_9BURK</name>
<dbReference type="Pfam" id="PF01075">
    <property type="entry name" value="Glyco_transf_9"/>
    <property type="match status" value="1"/>
</dbReference>
<dbReference type="EC" id="2.4.99.24" evidence="4"/>
<dbReference type="CDD" id="cd03789">
    <property type="entry name" value="GT9_LPS_heptosyltransferase"/>
    <property type="match status" value="1"/>
</dbReference>